<dbReference type="Proteomes" id="UP000031671">
    <property type="component" value="Unassembled WGS sequence"/>
</dbReference>
<evidence type="ECO:0000313" key="3">
    <source>
        <dbReference type="Proteomes" id="UP000031666"/>
    </source>
</evidence>
<dbReference type="AlphaFoldDB" id="A0A0B8NT24"/>
<reference evidence="2 3" key="2">
    <citation type="submission" date="2015-01" db="EMBL/GenBank/DDBJ databases">
        <title>Vibrio sp. C94 JCM 19241 whole genome shotgun sequence.</title>
        <authorList>
            <person name="Sawabe T."/>
            <person name="Meirelles P."/>
            <person name="Feng G."/>
            <person name="Sayaka M."/>
            <person name="Hattori M."/>
            <person name="Ohkuma M."/>
        </authorList>
    </citation>
    <scope>NUCLEOTIDE SEQUENCE [LARGE SCALE GENOMIC DNA]</scope>
    <source>
        <strain evidence="3">JCM 19241</strain>
        <strain evidence="2">JCM19241</strain>
    </source>
</reference>
<protein>
    <submittedName>
        <fullName evidence="1">Uncharacterized protein</fullName>
    </submittedName>
</protein>
<keyword evidence="4" id="KW-1185">Reference proteome</keyword>
<dbReference type="STRING" id="1481914.JCM19241_2753"/>
<gene>
    <name evidence="1" type="ORF">JCM19231_1776</name>
    <name evidence="2" type="ORF">JCM19241_2753</name>
</gene>
<dbReference type="EMBL" id="BBRZ01000042">
    <property type="protein sequence ID" value="GAM57026.1"/>
    <property type="molecule type" value="Genomic_DNA"/>
</dbReference>
<accession>A0A0B8QDP7</accession>
<comment type="caution">
    <text evidence="1">The sequence shown here is derived from an EMBL/GenBank/DDBJ whole genome shotgun (WGS) entry which is preliminary data.</text>
</comment>
<accession>A0A0B8NT24</accession>
<reference evidence="1 4" key="1">
    <citation type="submission" date="2015-01" db="EMBL/GenBank/DDBJ databases">
        <title>Vibrio sp. C1 JCM 19231 whole genome shotgun sequence.</title>
        <authorList>
            <person name="Sawabe T."/>
            <person name="Meirelles P."/>
            <person name="Feng G."/>
            <person name="Sayaka M."/>
            <person name="Hattori M."/>
            <person name="Ohkuma M."/>
        </authorList>
    </citation>
    <scope>NUCLEOTIDE SEQUENCE [LARGE SCALE GENOMIC DNA]</scope>
    <source>
        <strain evidence="4">JCM 19231</strain>
        <strain evidence="1">JCM19231</strain>
    </source>
</reference>
<proteinExistence type="predicted"/>
<dbReference type="Proteomes" id="UP000031666">
    <property type="component" value="Unassembled WGS sequence"/>
</dbReference>
<reference evidence="3 4" key="3">
    <citation type="submission" date="2015-01" db="EMBL/GenBank/DDBJ databases">
        <authorList>
            <consortium name="NBRP consortium"/>
            <person name="Sawabe T."/>
            <person name="Meirelles P."/>
            <person name="Feng G."/>
            <person name="Sayaka M."/>
            <person name="Hattori M."/>
            <person name="Ohkuma M."/>
        </authorList>
    </citation>
    <scope>NUCLEOTIDE SEQUENCE [LARGE SCALE GENOMIC DNA]</scope>
    <source>
        <strain evidence="4">JCM 19231</strain>
        <strain evidence="3">JCM 19241</strain>
        <strain evidence="1">JCM19231</strain>
        <strain evidence="2">JCM19241</strain>
    </source>
</reference>
<evidence type="ECO:0000313" key="4">
    <source>
        <dbReference type="Proteomes" id="UP000031671"/>
    </source>
</evidence>
<organism evidence="1 4">
    <name type="scientific">Vibrio ishigakensis</name>
    <dbReference type="NCBI Taxonomy" id="1481914"/>
    <lineage>
        <taxon>Bacteria</taxon>
        <taxon>Pseudomonadati</taxon>
        <taxon>Pseudomonadota</taxon>
        <taxon>Gammaproteobacteria</taxon>
        <taxon>Vibrionales</taxon>
        <taxon>Vibrionaceae</taxon>
        <taxon>Vibrio</taxon>
    </lineage>
</organism>
<evidence type="ECO:0000313" key="2">
    <source>
        <dbReference type="EMBL" id="GAM73298.1"/>
    </source>
</evidence>
<dbReference type="EMBL" id="BBSC01000001">
    <property type="protein sequence ID" value="GAM73298.1"/>
    <property type="molecule type" value="Genomic_DNA"/>
</dbReference>
<evidence type="ECO:0000313" key="1">
    <source>
        <dbReference type="EMBL" id="GAM57026.1"/>
    </source>
</evidence>
<sequence>MNIIDRLAINTAIFDGHDLKISLKTIKSLGVKKVEFAFNQGYVGQLDRDMFSENHANYLLSLLEKEGLTTDALAAP</sequence>
<name>A0A0B8NT24_9VIBR</name>